<evidence type="ECO:0000256" key="3">
    <source>
        <dbReference type="ARBA" id="ARBA00022763"/>
    </source>
</evidence>
<keyword evidence="10 11" id="KW-0234">DNA repair</keyword>
<evidence type="ECO:0000256" key="5">
    <source>
        <dbReference type="ARBA" id="ARBA00022801"/>
    </source>
</evidence>
<dbReference type="NCBIfam" id="TIGR00416">
    <property type="entry name" value="sms"/>
    <property type="match status" value="1"/>
</dbReference>
<comment type="function">
    <text evidence="13">DNA-dependent ATPase involved in processing of recombination intermediates, plays a role in repairing DNA breaks. Stimulates the branch migration of RecA-mediated strand transfer reactions, allowing the 3' invading strand to extend heteroduplex DNA faster. Binds ssDNA in the presence of ADP but not other nucleotides, has ATPase activity that is stimulated by ssDNA and various branched DNA structures, but inhibited by SSB. Does not have RecA's homology-searching function.</text>
</comment>
<dbReference type="InterPro" id="IPR041166">
    <property type="entry name" value="Rubredoxin_2"/>
</dbReference>
<keyword evidence="4 13" id="KW-0863">Zinc-finger</keyword>
<evidence type="ECO:0000256" key="1">
    <source>
        <dbReference type="ARBA" id="ARBA00022723"/>
    </source>
</evidence>
<dbReference type="Gene3D" id="3.40.50.300">
    <property type="entry name" value="P-loop containing nucleotide triphosphate hydrolases"/>
    <property type="match status" value="1"/>
</dbReference>
<dbReference type="GO" id="GO:0000725">
    <property type="term" value="P:recombinational repair"/>
    <property type="evidence" value="ECO:0007669"/>
    <property type="project" value="UniProtKB-UniRule"/>
</dbReference>
<dbReference type="Pfam" id="PF18073">
    <property type="entry name" value="Zn_ribbon_LapB"/>
    <property type="match status" value="1"/>
</dbReference>
<dbReference type="PANTHER" id="PTHR32472">
    <property type="entry name" value="DNA REPAIR PROTEIN RADA"/>
    <property type="match status" value="1"/>
</dbReference>
<evidence type="ECO:0000313" key="16">
    <source>
        <dbReference type="Proteomes" id="UP000595564"/>
    </source>
</evidence>
<reference evidence="15 16" key="1">
    <citation type="journal article" date="2012" name="Extremophiles">
        <title>Thermotomaculum hydrothermale gen. nov., sp. nov., a novel heterotrophic thermophile within the phylum Acidobacteria from a deep-sea hydrothermal vent chimney in the Southern Okinawa Trough.</title>
        <authorList>
            <person name="Izumi H."/>
            <person name="Nunoura T."/>
            <person name="Miyazaki M."/>
            <person name="Mino S."/>
            <person name="Toki T."/>
            <person name="Takai K."/>
            <person name="Sako Y."/>
            <person name="Sawabe T."/>
            <person name="Nakagawa S."/>
        </authorList>
    </citation>
    <scope>NUCLEOTIDE SEQUENCE [LARGE SCALE GENOMIC DNA]</scope>
    <source>
        <strain evidence="15 16">AC55</strain>
    </source>
</reference>
<dbReference type="InterPro" id="IPR003593">
    <property type="entry name" value="AAA+_ATPase"/>
</dbReference>
<keyword evidence="9 11" id="KW-0238">DNA-binding</keyword>
<dbReference type="GO" id="GO:0005524">
    <property type="term" value="F:ATP binding"/>
    <property type="evidence" value="ECO:0007669"/>
    <property type="project" value="UniProtKB-UniRule"/>
</dbReference>
<dbReference type="InterPro" id="IPR004504">
    <property type="entry name" value="DNA_repair_RadA"/>
</dbReference>
<dbReference type="GO" id="GO:0003684">
    <property type="term" value="F:damaged DNA binding"/>
    <property type="evidence" value="ECO:0007669"/>
    <property type="project" value="InterPro"/>
</dbReference>
<evidence type="ECO:0000259" key="14">
    <source>
        <dbReference type="PROSITE" id="PS50162"/>
    </source>
</evidence>
<evidence type="ECO:0000256" key="10">
    <source>
        <dbReference type="ARBA" id="ARBA00023204"/>
    </source>
</evidence>
<evidence type="ECO:0000256" key="11">
    <source>
        <dbReference type="HAMAP-Rule" id="MF_01498"/>
    </source>
</evidence>
<feature type="domain" description="RecA family profile 1" evidence="14">
    <location>
        <begin position="64"/>
        <end position="212"/>
    </location>
</feature>
<dbReference type="Gene3D" id="3.30.230.10">
    <property type="match status" value="1"/>
</dbReference>
<dbReference type="PROSITE" id="PS50162">
    <property type="entry name" value="RECA_2"/>
    <property type="match status" value="1"/>
</dbReference>
<proteinExistence type="inferred from homology"/>
<dbReference type="Proteomes" id="UP000595564">
    <property type="component" value="Chromosome"/>
</dbReference>
<feature type="region of interest" description="Lon-protease-like" evidence="11">
    <location>
        <begin position="348"/>
        <end position="451"/>
    </location>
</feature>
<keyword evidence="6 13" id="KW-0862">Zinc</keyword>
<name>A0A7R6PLP9_9BACT</name>
<dbReference type="SUPFAM" id="SSF54211">
    <property type="entry name" value="Ribosomal protein S5 domain 2-like"/>
    <property type="match status" value="1"/>
</dbReference>
<keyword evidence="1 11" id="KW-0479">Metal-binding</keyword>
<dbReference type="InterPro" id="IPR020568">
    <property type="entry name" value="Ribosomal_Su5_D2-typ_SF"/>
</dbReference>
<keyword evidence="7 11" id="KW-0067">ATP-binding</keyword>
<evidence type="ECO:0000256" key="9">
    <source>
        <dbReference type="ARBA" id="ARBA00023125"/>
    </source>
</evidence>
<dbReference type="RefSeq" id="WP_201328737.1">
    <property type="nucleotide sequence ID" value="NZ_AP017470.1"/>
</dbReference>
<evidence type="ECO:0000256" key="13">
    <source>
        <dbReference type="RuleBase" id="RU003555"/>
    </source>
</evidence>
<dbReference type="InterPro" id="IPR014721">
    <property type="entry name" value="Ribsml_uS5_D2-typ_fold_subgr"/>
</dbReference>
<dbReference type="InterPro" id="IPR027417">
    <property type="entry name" value="P-loop_NTPase"/>
</dbReference>
<dbReference type="GO" id="GO:0005829">
    <property type="term" value="C:cytosol"/>
    <property type="evidence" value="ECO:0007669"/>
    <property type="project" value="TreeGrafter"/>
</dbReference>
<dbReference type="PANTHER" id="PTHR32472:SF10">
    <property type="entry name" value="DNA REPAIR PROTEIN RADA-LIKE PROTEIN"/>
    <property type="match status" value="1"/>
</dbReference>
<dbReference type="CDD" id="cd01121">
    <property type="entry name" value="RadA_SMS_N"/>
    <property type="match status" value="1"/>
</dbReference>
<dbReference type="FunFam" id="3.40.50.300:FF:000050">
    <property type="entry name" value="DNA repair protein RadA"/>
    <property type="match status" value="1"/>
</dbReference>
<dbReference type="PRINTS" id="PR01874">
    <property type="entry name" value="DNAREPAIRADA"/>
</dbReference>
<dbReference type="InterPro" id="IPR020588">
    <property type="entry name" value="RecA_ATP-bd"/>
</dbReference>
<keyword evidence="8 11" id="KW-0346">Stress response</keyword>
<keyword evidence="16" id="KW-1185">Reference proteome</keyword>
<evidence type="ECO:0000256" key="2">
    <source>
        <dbReference type="ARBA" id="ARBA00022741"/>
    </source>
</evidence>
<evidence type="ECO:0000313" key="15">
    <source>
        <dbReference type="EMBL" id="BBB32392.1"/>
    </source>
</evidence>
<evidence type="ECO:0000256" key="6">
    <source>
        <dbReference type="ARBA" id="ARBA00022833"/>
    </source>
</evidence>
<dbReference type="HAMAP" id="MF_01498">
    <property type="entry name" value="RadA_bact"/>
    <property type="match status" value="1"/>
</dbReference>
<dbReference type="Pfam" id="PF13481">
    <property type="entry name" value="AAA_25"/>
    <property type="match status" value="1"/>
</dbReference>
<keyword evidence="2 11" id="KW-0547">Nucleotide-binding</keyword>
<keyword evidence="5" id="KW-0378">Hydrolase</keyword>
<evidence type="ECO:0000256" key="8">
    <source>
        <dbReference type="ARBA" id="ARBA00023016"/>
    </source>
</evidence>
<dbReference type="KEGG" id="thyd:TTHT_0828"/>
<dbReference type="GO" id="GO:0008270">
    <property type="term" value="F:zinc ion binding"/>
    <property type="evidence" value="ECO:0007669"/>
    <property type="project" value="UniProtKB-KW"/>
</dbReference>
<organism evidence="15 16">
    <name type="scientific">Thermotomaculum hydrothermale</name>
    <dbReference type="NCBI Taxonomy" id="981385"/>
    <lineage>
        <taxon>Bacteria</taxon>
        <taxon>Pseudomonadati</taxon>
        <taxon>Acidobacteriota</taxon>
        <taxon>Holophagae</taxon>
        <taxon>Thermotomaculales</taxon>
        <taxon>Thermotomaculaceae</taxon>
        <taxon>Thermotomaculum</taxon>
    </lineage>
</organism>
<accession>A0A7R6PLP9</accession>
<keyword evidence="3 11" id="KW-0227">DNA damage</keyword>
<dbReference type="SUPFAM" id="SSF52540">
    <property type="entry name" value="P-loop containing nucleoside triphosphate hydrolases"/>
    <property type="match status" value="1"/>
</dbReference>
<dbReference type="AlphaFoldDB" id="A0A7R6PLP9"/>
<dbReference type="Pfam" id="PF13541">
    <property type="entry name" value="ChlI"/>
    <property type="match status" value="1"/>
</dbReference>
<feature type="binding site" evidence="11">
    <location>
        <begin position="93"/>
        <end position="100"/>
    </location>
    <ligand>
        <name>ATP</name>
        <dbReference type="ChEBI" id="CHEBI:30616"/>
    </ligand>
</feature>
<dbReference type="EMBL" id="AP017470">
    <property type="protein sequence ID" value="BBB32392.1"/>
    <property type="molecule type" value="Genomic_DNA"/>
</dbReference>
<evidence type="ECO:0000256" key="12">
    <source>
        <dbReference type="NCBIfam" id="TIGR00416"/>
    </source>
</evidence>
<feature type="short sequence motif" description="RadA KNRFG motif" evidence="11">
    <location>
        <begin position="249"/>
        <end position="253"/>
    </location>
</feature>
<protein>
    <recommendedName>
        <fullName evidence="11 12">DNA repair protein RadA</fullName>
    </recommendedName>
</protein>
<sequence length="451" mass="49423">MAKNSFFECEHCGYKSRKWLGKCPDCGSWNSFIEVKEQSKKINKRSLASNLSSPKPINKINSAEYSRIDTGIEEFNRVLGGGFVPGSLTLLGGEPGIGKSTLMLQISNNIAVKGQVLYFSGEESPSQIKLRAERIGSINQNILLSGEVVLENIVEQIKSVNPLFVVIDSIQTMFSSELTSAPGTVSQIREVTTRLLFEAKNSGIPVLIIGHITKEGAIAGPKTLEHIVDTVLYFEGDRFQSRRLIRAIKNRFGSTNELGLFEMTSKGLLPVGNPSEFFIGERPDDTTGSAIVCAVEGTRALLVELQALVTESAFGTPRRMAIGIDINRLHLLLAIIEKRLDYLIGRDDVYINVAGGLTINEPSVDLGIAFAVVSSFLNKPLDKHTVFIGEIGLSGEIRSVSAINQRLNEAANLGFKKAIIPDTREKIDSKVNRKIELIKVKSLKQAFDLVF</sequence>
<comment type="domain">
    <text evidence="11">The middle region has homology to RecA with ATPase motifs including the RadA KNRFG motif, while the C-terminus is homologous to Lon protease.</text>
</comment>
<evidence type="ECO:0000256" key="4">
    <source>
        <dbReference type="ARBA" id="ARBA00022771"/>
    </source>
</evidence>
<comment type="function">
    <text evidence="11">Plays a role in repairing double-strand DNA breaks, probably involving stabilizing or processing branched DNA or blocked replication forks.</text>
</comment>
<dbReference type="GO" id="GO:0140664">
    <property type="term" value="F:ATP-dependent DNA damage sensor activity"/>
    <property type="evidence" value="ECO:0007669"/>
    <property type="project" value="InterPro"/>
</dbReference>
<dbReference type="GO" id="GO:0016787">
    <property type="term" value="F:hydrolase activity"/>
    <property type="evidence" value="ECO:0007669"/>
    <property type="project" value="UniProtKB-KW"/>
</dbReference>
<comment type="similarity">
    <text evidence="11 13">Belongs to the RecA family. RadA subfamily.</text>
</comment>
<dbReference type="SMART" id="SM00382">
    <property type="entry name" value="AAA"/>
    <property type="match status" value="1"/>
</dbReference>
<gene>
    <name evidence="11 15" type="primary">radA</name>
    <name evidence="15" type="ORF">TTHT_0828</name>
</gene>
<evidence type="ECO:0000256" key="7">
    <source>
        <dbReference type="ARBA" id="ARBA00022840"/>
    </source>
</evidence>